<organism evidence="4 5">
    <name type="scientific">Chitinophaga filiformis</name>
    <name type="common">Myxococcus filiformis</name>
    <name type="synonym">Flexibacter filiformis</name>
    <dbReference type="NCBI Taxonomy" id="104663"/>
    <lineage>
        <taxon>Bacteria</taxon>
        <taxon>Pseudomonadati</taxon>
        <taxon>Bacteroidota</taxon>
        <taxon>Chitinophagia</taxon>
        <taxon>Chitinophagales</taxon>
        <taxon>Chitinophagaceae</taxon>
        <taxon>Chitinophaga</taxon>
    </lineage>
</organism>
<evidence type="ECO:0000313" key="4">
    <source>
        <dbReference type="EMBL" id="UPK68787.1"/>
    </source>
</evidence>
<gene>
    <name evidence="4" type="ORF">MYF79_27895</name>
</gene>
<name>A0ABY4HZ02_CHIFI</name>
<dbReference type="CDD" id="cd03809">
    <property type="entry name" value="GT4_MtfB-like"/>
    <property type="match status" value="1"/>
</dbReference>
<dbReference type="InterPro" id="IPR028098">
    <property type="entry name" value="Glyco_trans_4-like_N"/>
</dbReference>
<dbReference type="SUPFAM" id="SSF53756">
    <property type="entry name" value="UDP-Glycosyltransferase/glycogen phosphorylase"/>
    <property type="match status" value="1"/>
</dbReference>
<evidence type="ECO:0000256" key="1">
    <source>
        <dbReference type="ARBA" id="ARBA00022679"/>
    </source>
</evidence>
<dbReference type="PANTHER" id="PTHR46401">
    <property type="entry name" value="GLYCOSYLTRANSFERASE WBBK-RELATED"/>
    <property type="match status" value="1"/>
</dbReference>
<dbReference type="PANTHER" id="PTHR46401:SF2">
    <property type="entry name" value="GLYCOSYLTRANSFERASE WBBK-RELATED"/>
    <property type="match status" value="1"/>
</dbReference>
<dbReference type="Pfam" id="PF13439">
    <property type="entry name" value="Glyco_transf_4"/>
    <property type="match status" value="1"/>
</dbReference>
<protein>
    <submittedName>
        <fullName evidence="4">Glycosyltransferase family 4 protein</fullName>
    </submittedName>
</protein>
<accession>A0ABY4HZ02</accession>
<dbReference type="Proteomes" id="UP000830198">
    <property type="component" value="Chromosome"/>
</dbReference>
<evidence type="ECO:0000313" key="5">
    <source>
        <dbReference type="Proteomes" id="UP000830198"/>
    </source>
</evidence>
<sequence>MQIFLDNIVFTIQQAGGVSVYWYELLQGMCNAGLAVNFLNAGLNPSNIFEQQLDYRRHPCIRESWIPPKYLRYLPLQYTLPPNAVFHGGYLRVSPQKDIVNIMTVHDFAHERKLATPFPRGLANIRQKAYGIKRADGIICISDNTRKELLHFYPDVNPAKLKVIHHGIADTFFPLQKSADAAPALPAGVTSPYILYVGGRNNYKNFSIALDAVSLLPPPYKLVIAGGGTWTKQEHLLAEEKLRDRYVVIPHVCPSTLNTLYNYAWCLLYPSSYEGFGFPPGEAMKAGCPVVATNCTSIPEVTGNAGLLTTAITATAFAEKILLLENGIFRQQIIQAGLTQARSLTWQKSVRETIRFYKDCWNNKFSL</sequence>
<feature type="domain" description="Glycosyl transferase family 1" evidence="2">
    <location>
        <begin position="189"/>
        <end position="337"/>
    </location>
</feature>
<proteinExistence type="predicted"/>
<keyword evidence="1" id="KW-0808">Transferase</keyword>
<evidence type="ECO:0000259" key="2">
    <source>
        <dbReference type="Pfam" id="PF00534"/>
    </source>
</evidence>
<dbReference type="Gene3D" id="3.40.50.2000">
    <property type="entry name" value="Glycogen Phosphorylase B"/>
    <property type="match status" value="2"/>
</dbReference>
<dbReference type="EMBL" id="CP095855">
    <property type="protein sequence ID" value="UPK68787.1"/>
    <property type="molecule type" value="Genomic_DNA"/>
</dbReference>
<reference evidence="4 5" key="1">
    <citation type="submission" date="2022-04" db="EMBL/GenBank/DDBJ databases">
        <title>The arsenic-methylating capacity of Chitinophaga filiformis YT5 during chitin decomposition.</title>
        <authorList>
            <person name="Chen G."/>
            <person name="Liang Y."/>
        </authorList>
    </citation>
    <scope>NUCLEOTIDE SEQUENCE [LARGE SCALE GENOMIC DNA]</scope>
    <source>
        <strain evidence="4 5">YT5</strain>
    </source>
</reference>
<keyword evidence="5" id="KW-1185">Reference proteome</keyword>
<evidence type="ECO:0000259" key="3">
    <source>
        <dbReference type="Pfam" id="PF13439"/>
    </source>
</evidence>
<dbReference type="Pfam" id="PF00534">
    <property type="entry name" value="Glycos_transf_1"/>
    <property type="match status" value="1"/>
</dbReference>
<dbReference type="InterPro" id="IPR001296">
    <property type="entry name" value="Glyco_trans_1"/>
</dbReference>
<dbReference type="RefSeq" id="WP_247811154.1">
    <property type="nucleotide sequence ID" value="NZ_CP095855.1"/>
</dbReference>
<feature type="domain" description="Glycosyltransferase subfamily 4-like N-terminal" evidence="3">
    <location>
        <begin position="16"/>
        <end position="168"/>
    </location>
</feature>